<evidence type="ECO:0000313" key="2">
    <source>
        <dbReference type="Proteomes" id="UP000827872"/>
    </source>
</evidence>
<accession>A0ACB8FH87</accession>
<proteinExistence type="predicted"/>
<comment type="caution">
    <text evidence="1">The sequence shown here is derived from an EMBL/GenBank/DDBJ whole genome shotgun (WGS) entry which is preliminary data.</text>
</comment>
<sequence>MALSTGRNEICSSVIQHHFQPGMEELVGFAQCLIEAETDLSTCRNMKRHIVRASQEMAEALIELQDGLSSIDAKSVQLVAQKQLLERERQTQAEKLRDLRHQMDLDNSVERRAKGMLETAQRHLEEMQQKVSRMEAEAHHNELIRNIGIAAFFTPGLGLIAGSVMVGCGQVALDAAQNAKREAEDEVNRHSAEVDRRSAEIDRYQAQIREDEVEFWTNEKRLSSIEREKQQLTSEQAEVVTLQNTLRKCVTFLAVLSGKVDTAELLTRDVVIYHQLEWVLEDIVNYVLPLMGQGNPTDETALSTSEIRDLVGRLKSAREHLSLEGPRSGWGKVATGF</sequence>
<evidence type="ECO:0000313" key="1">
    <source>
        <dbReference type="EMBL" id="KAH8004255.1"/>
    </source>
</evidence>
<reference evidence="1" key="1">
    <citation type="submission" date="2021-08" db="EMBL/GenBank/DDBJ databases">
        <title>The first chromosome-level gecko genome reveals the dynamic sex chromosomes of Neotropical dwarf geckos (Sphaerodactylidae: Sphaerodactylus).</title>
        <authorList>
            <person name="Pinto B.J."/>
            <person name="Keating S.E."/>
            <person name="Gamble T."/>
        </authorList>
    </citation>
    <scope>NUCLEOTIDE SEQUENCE</scope>
    <source>
        <strain evidence="1">TG3544</strain>
    </source>
</reference>
<organism evidence="1 2">
    <name type="scientific">Sphaerodactylus townsendi</name>
    <dbReference type="NCBI Taxonomy" id="933632"/>
    <lineage>
        <taxon>Eukaryota</taxon>
        <taxon>Metazoa</taxon>
        <taxon>Chordata</taxon>
        <taxon>Craniata</taxon>
        <taxon>Vertebrata</taxon>
        <taxon>Euteleostomi</taxon>
        <taxon>Lepidosauria</taxon>
        <taxon>Squamata</taxon>
        <taxon>Bifurcata</taxon>
        <taxon>Gekkota</taxon>
        <taxon>Sphaerodactylidae</taxon>
        <taxon>Sphaerodactylus</taxon>
    </lineage>
</organism>
<keyword evidence="2" id="KW-1185">Reference proteome</keyword>
<dbReference type="Proteomes" id="UP000827872">
    <property type="component" value="Linkage Group LG04"/>
</dbReference>
<name>A0ACB8FH87_9SAUR</name>
<gene>
    <name evidence="1" type="ORF">K3G42_006354</name>
</gene>
<protein>
    <submittedName>
        <fullName evidence="1">Uncharacterized protein</fullName>
    </submittedName>
</protein>
<dbReference type="EMBL" id="CM037617">
    <property type="protein sequence ID" value="KAH8004255.1"/>
    <property type="molecule type" value="Genomic_DNA"/>
</dbReference>